<keyword evidence="1" id="KW-0812">Transmembrane</keyword>
<feature type="transmembrane region" description="Helical" evidence="1">
    <location>
        <begin position="375"/>
        <end position="394"/>
    </location>
</feature>
<evidence type="ECO:0000313" key="3">
    <source>
        <dbReference type="Proteomes" id="UP000704611"/>
    </source>
</evidence>
<keyword evidence="1" id="KW-1133">Transmembrane helix</keyword>
<evidence type="ECO:0000256" key="1">
    <source>
        <dbReference type="SAM" id="Phobius"/>
    </source>
</evidence>
<feature type="transmembrane region" description="Helical" evidence="1">
    <location>
        <begin position="7"/>
        <end position="29"/>
    </location>
</feature>
<reference evidence="2 3" key="1">
    <citation type="submission" date="2021-06" db="EMBL/GenBank/DDBJ databases">
        <title>Rheinheimera indica sp. nov., isolated from deep-sea sediment.</title>
        <authorList>
            <person name="Wang Z."/>
            <person name="Zhang X.-Y."/>
        </authorList>
    </citation>
    <scope>NUCLEOTIDE SEQUENCE [LARGE SCALE GENOMIC DNA]</scope>
    <source>
        <strain evidence="2 3">SM2107</strain>
    </source>
</reference>
<proteinExistence type="predicted"/>
<gene>
    <name evidence="2" type="ORF">KQY15_05230</name>
</gene>
<feature type="transmembrane region" description="Helical" evidence="1">
    <location>
        <begin position="35"/>
        <end position="55"/>
    </location>
</feature>
<dbReference type="GO" id="GO:0016874">
    <property type="term" value="F:ligase activity"/>
    <property type="evidence" value="ECO:0007669"/>
    <property type="project" value="UniProtKB-KW"/>
</dbReference>
<feature type="transmembrane region" description="Helical" evidence="1">
    <location>
        <begin position="173"/>
        <end position="193"/>
    </location>
</feature>
<protein>
    <submittedName>
        <fullName evidence="2">O-antigen ligase family protein</fullName>
    </submittedName>
</protein>
<feature type="transmembrane region" description="Helical" evidence="1">
    <location>
        <begin position="400"/>
        <end position="418"/>
    </location>
</feature>
<accession>A0ABS6MJU6</accession>
<dbReference type="Proteomes" id="UP000704611">
    <property type="component" value="Unassembled WGS sequence"/>
</dbReference>
<dbReference type="EMBL" id="JAHRID010000002">
    <property type="protein sequence ID" value="MBV2128492.1"/>
    <property type="molecule type" value="Genomic_DNA"/>
</dbReference>
<organism evidence="2 3">
    <name type="scientific">Arsukibacterium indicum</name>
    <dbReference type="NCBI Taxonomy" id="2848612"/>
    <lineage>
        <taxon>Bacteria</taxon>
        <taxon>Pseudomonadati</taxon>
        <taxon>Pseudomonadota</taxon>
        <taxon>Gammaproteobacteria</taxon>
        <taxon>Chromatiales</taxon>
        <taxon>Chromatiaceae</taxon>
        <taxon>Arsukibacterium</taxon>
    </lineage>
</organism>
<feature type="transmembrane region" description="Helical" evidence="1">
    <location>
        <begin position="344"/>
        <end position="363"/>
    </location>
</feature>
<feature type="transmembrane region" description="Helical" evidence="1">
    <location>
        <begin position="224"/>
        <end position="243"/>
    </location>
</feature>
<feature type="transmembrane region" description="Helical" evidence="1">
    <location>
        <begin position="132"/>
        <end position="153"/>
    </location>
</feature>
<name>A0ABS6MJU6_9GAMM</name>
<feature type="transmembrane region" description="Helical" evidence="1">
    <location>
        <begin position="62"/>
        <end position="81"/>
    </location>
</feature>
<keyword evidence="1" id="KW-0472">Membrane</keyword>
<sequence length="438" mass="48509">MLSTGSWPAFVVFYLAPWFLLIDSISGALQQTTLAFPWSLMFKGLLLTLLVWQLILWRNKSLLLLTVLLLLGLSGPVYSYLTIPALSEHSAAQFAGYEVPLLLKALAPLLAFSFLLQFCRRYPDAFLVMADRLMLISYSVIILNLTLGLLGFGYTAYQPMDNVAQPFLGVKGFFYSTNELAAVLLVVSGWLLWRSWPAHKVCYLLVSTLTIGSALLLLTKTGLLGSLLLVAAIPLLAVQPGFYRQYARSLAAFLLLALCGVLLVIWYAEPLLRAAGLYDKLAYAYQQRGIAGILLSSRDLYLTVVWQQTEQHYQLLHRVFGVGVAGVSVLLKKYFVEIDLVDLLVFYGVAGGLIFCMTFGRFCYSCYGRLNRHPLASTVLFINLLLLGVAMLAGHVITSGMLWLPWALLNAAVFNTYLQRSATGQDSALIRGTDERSA</sequence>
<feature type="transmembrane region" description="Helical" evidence="1">
    <location>
        <begin position="250"/>
        <end position="268"/>
    </location>
</feature>
<keyword evidence="2" id="KW-0436">Ligase</keyword>
<comment type="caution">
    <text evidence="2">The sequence shown here is derived from an EMBL/GenBank/DDBJ whole genome shotgun (WGS) entry which is preliminary data.</text>
</comment>
<feature type="transmembrane region" description="Helical" evidence="1">
    <location>
        <begin position="101"/>
        <end position="120"/>
    </location>
</feature>
<evidence type="ECO:0000313" key="2">
    <source>
        <dbReference type="EMBL" id="MBV2128492.1"/>
    </source>
</evidence>
<dbReference type="RefSeq" id="WP_217667927.1">
    <property type="nucleotide sequence ID" value="NZ_JAHRID010000002.1"/>
</dbReference>
<feature type="transmembrane region" description="Helical" evidence="1">
    <location>
        <begin position="200"/>
        <end position="218"/>
    </location>
</feature>
<keyword evidence="3" id="KW-1185">Reference proteome</keyword>